<proteinExistence type="predicted"/>
<accession>A0A9D3ACJ7</accession>
<sequence>MGAGVERVLGDPEVFRVRIPFANLGAGRTNCYMLHDAGEWLVVDVGAPGVRGRRALVAAFAEAGVDFSACRVFLTHGHFDHAGLLAEAVPARVEALLSEAAFDLRQPALRAAVHDRFLRRMLAAGASEDDARGYAAANAEAVAFEPGARPWRFVREGDVLSVGRYSFSVVETAGHTPDHLALYEPRCGVLFGGDHVLMGAAPSVDAFPGSEDGLGLYLANLRKVADLPMRATLPGHGEPIFGSLGPRAAEIARRKEERCEDVRAAVARLPECDLETLARTAVLRAAPEAWHRMRPMARYYALLEAFAAVQHLCAQGRMRRLPDEGCATWRYRVE</sequence>
<name>A0A9D3ACJ7_9ACTN</name>
<evidence type="ECO:0000259" key="1">
    <source>
        <dbReference type="SMART" id="SM00849"/>
    </source>
</evidence>
<organism evidence="2 3">
    <name type="scientific">Rubneribacter badeniensis</name>
    <dbReference type="NCBI Taxonomy" id="2070688"/>
    <lineage>
        <taxon>Bacteria</taxon>
        <taxon>Bacillati</taxon>
        <taxon>Actinomycetota</taxon>
        <taxon>Coriobacteriia</taxon>
        <taxon>Eggerthellales</taxon>
        <taxon>Eggerthellaceae</taxon>
        <taxon>Rubneribacter</taxon>
    </lineage>
</organism>
<dbReference type="Proteomes" id="UP000789325">
    <property type="component" value="Unassembled WGS sequence"/>
</dbReference>
<evidence type="ECO:0000313" key="2">
    <source>
        <dbReference type="EMBL" id="HJH43410.1"/>
    </source>
</evidence>
<dbReference type="InterPro" id="IPR001279">
    <property type="entry name" value="Metallo-B-lactamas"/>
</dbReference>
<feature type="domain" description="Metallo-beta-lactamase" evidence="1">
    <location>
        <begin position="28"/>
        <end position="236"/>
    </location>
</feature>
<dbReference type="EMBL" id="DYZL01000131">
    <property type="protein sequence ID" value="HJH43410.1"/>
    <property type="molecule type" value="Genomic_DNA"/>
</dbReference>
<reference evidence="2" key="2">
    <citation type="submission" date="2021-09" db="EMBL/GenBank/DDBJ databases">
        <authorList>
            <person name="Gilroy R."/>
        </authorList>
    </citation>
    <scope>NUCLEOTIDE SEQUENCE</scope>
    <source>
        <strain evidence="2">USAMLcec12-2067</strain>
    </source>
</reference>
<protein>
    <submittedName>
        <fullName evidence="2">MBL fold metallo-hydrolase</fullName>
    </submittedName>
</protein>
<dbReference type="Gene3D" id="3.60.15.10">
    <property type="entry name" value="Ribonuclease Z/Hydroxyacylglutathione hydrolase-like"/>
    <property type="match status" value="1"/>
</dbReference>
<evidence type="ECO:0000313" key="3">
    <source>
        <dbReference type="Proteomes" id="UP000789325"/>
    </source>
</evidence>
<dbReference type="PANTHER" id="PTHR23131:SF4">
    <property type="entry name" value="METALLO-BETA-LACTAMASE SUPERFAMILY POTEIN"/>
    <property type="match status" value="1"/>
</dbReference>
<reference evidence="2" key="1">
    <citation type="journal article" date="2021" name="PeerJ">
        <title>Extensive microbial diversity within the chicken gut microbiome revealed by metagenomics and culture.</title>
        <authorList>
            <person name="Gilroy R."/>
            <person name="Ravi A."/>
            <person name="Getino M."/>
            <person name="Pursley I."/>
            <person name="Horton D.L."/>
            <person name="Alikhan N.F."/>
            <person name="Baker D."/>
            <person name="Gharbi K."/>
            <person name="Hall N."/>
            <person name="Watson M."/>
            <person name="Adriaenssens E.M."/>
            <person name="Foster-Nyarko E."/>
            <person name="Jarju S."/>
            <person name="Secka A."/>
            <person name="Antonio M."/>
            <person name="Oren A."/>
            <person name="Chaudhuri R.R."/>
            <person name="La Ragione R."/>
            <person name="Hildebrand F."/>
            <person name="Pallen M.J."/>
        </authorList>
    </citation>
    <scope>NUCLEOTIDE SEQUENCE</scope>
    <source>
        <strain evidence="2">USAMLcec12-2067</strain>
    </source>
</reference>
<dbReference type="Pfam" id="PF00753">
    <property type="entry name" value="Lactamase_B"/>
    <property type="match status" value="1"/>
</dbReference>
<gene>
    <name evidence="2" type="ORF">K8V16_06390</name>
</gene>
<dbReference type="InterPro" id="IPR050662">
    <property type="entry name" value="Sec-metab_biosynth-thioest"/>
</dbReference>
<dbReference type="SUPFAM" id="SSF56281">
    <property type="entry name" value="Metallo-hydrolase/oxidoreductase"/>
    <property type="match status" value="1"/>
</dbReference>
<dbReference type="PANTHER" id="PTHR23131">
    <property type="entry name" value="ENDORIBONUCLEASE LACTB2"/>
    <property type="match status" value="1"/>
</dbReference>
<dbReference type="AlphaFoldDB" id="A0A9D3ACJ7"/>
<dbReference type="InterPro" id="IPR036866">
    <property type="entry name" value="RibonucZ/Hydroxyglut_hydro"/>
</dbReference>
<dbReference type="SMART" id="SM00849">
    <property type="entry name" value="Lactamase_B"/>
    <property type="match status" value="1"/>
</dbReference>
<comment type="caution">
    <text evidence="2">The sequence shown here is derived from an EMBL/GenBank/DDBJ whole genome shotgun (WGS) entry which is preliminary data.</text>
</comment>